<evidence type="ECO:0000313" key="1">
    <source>
        <dbReference type="EMBL" id="NMC63065.1"/>
    </source>
</evidence>
<proteinExistence type="predicted"/>
<reference evidence="1 2" key="1">
    <citation type="journal article" date="2020" name="Biotechnol. Biofuels">
        <title>New insights from the biogas microbiome by comprehensive genome-resolved metagenomics of nearly 1600 species originating from multiple anaerobic digesters.</title>
        <authorList>
            <person name="Campanaro S."/>
            <person name="Treu L."/>
            <person name="Rodriguez-R L.M."/>
            <person name="Kovalovszki A."/>
            <person name="Ziels R.M."/>
            <person name="Maus I."/>
            <person name="Zhu X."/>
            <person name="Kougias P.G."/>
            <person name="Basile A."/>
            <person name="Luo G."/>
            <person name="Schluter A."/>
            <person name="Konstantinidis K.T."/>
            <person name="Angelidaki I."/>
        </authorList>
    </citation>
    <scope>NUCLEOTIDE SEQUENCE [LARGE SCALE GENOMIC DNA]</scope>
    <source>
        <strain evidence="1">AS27yjCOA_65</strain>
    </source>
</reference>
<protein>
    <submittedName>
        <fullName evidence="1">Uncharacterized protein</fullName>
    </submittedName>
</protein>
<accession>A0A7X9FRN9</accession>
<comment type="caution">
    <text evidence="1">The sequence shown here is derived from an EMBL/GenBank/DDBJ whole genome shotgun (WGS) entry which is preliminary data.</text>
</comment>
<dbReference type="EMBL" id="JAAZON010000345">
    <property type="protein sequence ID" value="NMC63065.1"/>
    <property type="molecule type" value="Genomic_DNA"/>
</dbReference>
<gene>
    <name evidence="1" type="ORF">GYA55_07845</name>
</gene>
<evidence type="ECO:0000313" key="2">
    <source>
        <dbReference type="Proteomes" id="UP000524246"/>
    </source>
</evidence>
<dbReference type="AlphaFoldDB" id="A0A7X9FRN9"/>
<name>A0A7X9FRN9_9DELT</name>
<sequence>MFSEEEGIYLSRRIVDLENQVAFLYRHLGLEFPRELPVEEDPRVIELLREGKKMEAISIVRQRTGYGL</sequence>
<feature type="non-terminal residue" evidence="1">
    <location>
        <position position="68"/>
    </location>
</feature>
<organism evidence="1 2">
    <name type="scientific">SAR324 cluster bacterium</name>
    <dbReference type="NCBI Taxonomy" id="2024889"/>
    <lineage>
        <taxon>Bacteria</taxon>
        <taxon>Deltaproteobacteria</taxon>
        <taxon>SAR324 cluster</taxon>
    </lineage>
</organism>
<dbReference type="Proteomes" id="UP000524246">
    <property type="component" value="Unassembled WGS sequence"/>
</dbReference>